<sequence length="145" mass="15735">MKRKGPLVKWLAKGGVSILHQCEELFSGAGDGSRLATKTTPALNPMPATLYTVRCSRNVRSKLVLDVGRVLVDSMTEKLHKLLSDDRDKSSGDNGVLSTIGGRCQSNHNCLAASTSIWRALALELQDFKSSAKVDMDLQEHLGGR</sequence>
<keyword evidence="2" id="KW-1185">Reference proteome</keyword>
<dbReference type="CTD" id="20321705"/>
<dbReference type="Proteomes" id="UP000054324">
    <property type="component" value="Unassembled WGS sequence"/>
</dbReference>
<proteinExistence type="predicted"/>
<reference evidence="1 2" key="1">
    <citation type="submission" date="2013-11" db="EMBL/GenBank/DDBJ databases">
        <title>Opisthorchis viverrini - life in the bile duct.</title>
        <authorList>
            <person name="Young N.D."/>
            <person name="Nagarajan N."/>
            <person name="Lin S.J."/>
            <person name="Korhonen P.K."/>
            <person name="Jex A.R."/>
            <person name="Hall R.S."/>
            <person name="Safavi-Hemami H."/>
            <person name="Kaewkong W."/>
            <person name="Bertrand D."/>
            <person name="Gao S."/>
            <person name="Seet Q."/>
            <person name="Wongkham S."/>
            <person name="Teh B.T."/>
            <person name="Wongkham C."/>
            <person name="Intapan P.M."/>
            <person name="Maleewong W."/>
            <person name="Yang X."/>
            <person name="Hu M."/>
            <person name="Wang Z."/>
            <person name="Hofmann A."/>
            <person name="Sternberg P.W."/>
            <person name="Tan P."/>
            <person name="Wang J."/>
            <person name="Gasser R.B."/>
        </authorList>
    </citation>
    <scope>NUCLEOTIDE SEQUENCE [LARGE SCALE GENOMIC DNA]</scope>
</reference>
<evidence type="ECO:0000313" key="2">
    <source>
        <dbReference type="Proteomes" id="UP000054324"/>
    </source>
</evidence>
<dbReference type="EMBL" id="KL596793">
    <property type="protein sequence ID" value="KER24902.1"/>
    <property type="molecule type" value="Genomic_DNA"/>
</dbReference>
<protein>
    <submittedName>
        <fullName evidence="1">Uncharacterized protein</fullName>
    </submittedName>
</protein>
<dbReference type="RefSeq" id="XP_009171335.1">
    <property type="nucleotide sequence ID" value="XM_009173071.1"/>
</dbReference>
<gene>
    <name evidence="1" type="ORF">T265_07526</name>
</gene>
<dbReference type="GeneID" id="20321705"/>
<organism evidence="1 2">
    <name type="scientific">Opisthorchis viverrini</name>
    <name type="common">Southeast Asian liver fluke</name>
    <dbReference type="NCBI Taxonomy" id="6198"/>
    <lineage>
        <taxon>Eukaryota</taxon>
        <taxon>Metazoa</taxon>
        <taxon>Spiralia</taxon>
        <taxon>Lophotrochozoa</taxon>
        <taxon>Platyhelminthes</taxon>
        <taxon>Trematoda</taxon>
        <taxon>Digenea</taxon>
        <taxon>Opisthorchiida</taxon>
        <taxon>Opisthorchiata</taxon>
        <taxon>Opisthorchiidae</taxon>
        <taxon>Opisthorchis</taxon>
    </lineage>
</organism>
<name>A0A074ZGV0_OPIVI</name>
<dbReference type="AlphaFoldDB" id="A0A074ZGV0"/>
<dbReference type="KEGG" id="ovi:T265_07526"/>
<evidence type="ECO:0000313" key="1">
    <source>
        <dbReference type="EMBL" id="KER24902.1"/>
    </source>
</evidence>
<accession>A0A074ZGV0</accession>